<reference evidence="10 11" key="1">
    <citation type="journal article" date="2013" name="MBio">
        <title>Genome sequencing of the plant pathogen Taphrina deformans, the causal agent of peach leaf curl.</title>
        <authorList>
            <person name="Cisse O.H."/>
            <person name="Almeida J.M.G.C.F."/>
            <person name="Fonseca A."/>
            <person name="Kumar A.A."/>
            <person name="Salojaervi J."/>
            <person name="Overmyer K."/>
            <person name="Hauser P.M."/>
            <person name="Pagni M."/>
        </authorList>
    </citation>
    <scope>NUCLEOTIDE SEQUENCE [LARGE SCALE GENOMIC DNA]</scope>
    <source>
        <strain evidence="11">PYCC 5710 / ATCC 11124 / CBS 356.35 / IMI 108563 / JCM 9778 / NBRC 8474</strain>
    </source>
</reference>
<dbReference type="OrthoDB" id="448427at2759"/>
<evidence type="ECO:0000256" key="5">
    <source>
        <dbReference type="ARBA" id="ARBA00022737"/>
    </source>
</evidence>
<feature type="repeat" description="Solcar" evidence="8">
    <location>
        <begin position="180"/>
        <end position="263"/>
    </location>
</feature>
<dbReference type="SUPFAM" id="SSF103506">
    <property type="entry name" value="Mitochondrial carrier"/>
    <property type="match status" value="1"/>
</dbReference>
<evidence type="ECO:0000256" key="4">
    <source>
        <dbReference type="ARBA" id="ARBA00022692"/>
    </source>
</evidence>
<feature type="repeat" description="Solcar" evidence="8">
    <location>
        <begin position="80"/>
        <end position="171"/>
    </location>
</feature>
<dbReference type="Proteomes" id="UP000013776">
    <property type="component" value="Unassembled WGS sequence"/>
</dbReference>
<dbReference type="InterPro" id="IPR018108">
    <property type="entry name" value="MCP_transmembrane"/>
</dbReference>
<evidence type="ECO:0000256" key="2">
    <source>
        <dbReference type="ARBA" id="ARBA00006375"/>
    </source>
</evidence>
<evidence type="ECO:0000256" key="3">
    <source>
        <dbReference type="ARBA" id="ARBA00022448"/>
    </source>
</evidence>
<dbReference type="Pfam" id="PF00153">
    <property type="entry name" value="Mito_carr"/>
    <property type="match status" value="3"/>
</dbReference>
<dbReference type="eggNOG" id="KOG0759">
    <property type="taxonomic scope" value="Eukaryota"/>
</dbReference>
<proteinExistence type="inferred from homology"/>
<accession>R4X904</accession>
<evidence type="ECO:0000256" key="6">
    <source>
        <dbReference type="ARBA" id="ARBA00022989"/>
    </source>
</evidence>
<evidence type="ECO:0000313" key="10">
    <source>
        <dbReference type="EMBL" id="CCG80632.1"/>
    </source>
</evidence>
<comment type="similarity">
    <text evidence="2 9">Belongs to the mitochondrial carrier (TC 2.A.29) family.</text>
</comment>
<keyword evidence="6" id="KW-1133">Transmembrane helix</keyword>
<keyword evidence="4 8" id="KW-0812">Transmembrane</keyword>
<dbReference type="PROSITE" id="PS50920">
    <property type="entry name" value="SOLCAR"/>
    <property type="match status" value="3"/>
</dbReference>
<gene>
    <name evidence="10" type="ORF">TAPDE_000162</name>
</gene>
<evidence type="ECO:0000313" key="11">
    <source>
        <dbReference type="Proteomes" id="UP000013776"/>
    </source>
</evidence>
<comment type="caution">
    <text evidence="10">The sequence shown here is derived from an EMBL/GenBank/DDBJ whole genome shotgun (WGS) entry which is preliminary data.</text>
</comment>
<evidence type="ECO:0000256" key="7">
    <source>
        <dbReference type="ARBA" id="ARBA00023136"/>
    </source>
</evidence>
<evidence type="ECO:0000256" key="1">
    <source>
        <dbReference type="ARBA" id="ARBA00004141"/>
    </source>
</evidence>
<keyword evidence="5" id="KW-0677">Repeat</keyword>
<keyword evidence="11" id="KW-1185">Reference proteome</keyword>
<dbReference type="Gene3D" id="1.50.40.10">
    <property type="entry name" value="Mitochondrial carrier domain"/>
    <property type="match status" value="1"/>
</dbReference>
<feature type="repeat" description="Solcar" evidence="8">
    <location>
        <begin position="1"/>
        <end position="71"/>
    </location>
</feature>
<dbReference type="FunFam" id="1.50.40.10:FF:000107">
    <property type="entry name" value="Mitochondrial dicarboxylate carrier"/>
    <property type="match status" value="1"/>
</dbReference>
<evidence type="ECO:0000256" key="8">
    <source>
        <dbReference type="PROSITE-ProRule" id="PRU00282"/>
    </source>
</evidence>
<dbReference type="InterPro" id="IPR050391">
    <property type="entry name" value="Mito_Metabolite_Transporter"/>
</dbReference>
<dbReference type="VEuPathDB" id="FungiDB:TAPDE_000162"/>
<keyword evidence="7 8" id="KW-0472">Membrane</keyword>
<sequence>MVAATCTHPLDLAKVRMQMSNDTKSGFVRTIIRVYQNEGFRSLYAGLTASLLRQATYSTTRFGVYEELKGWAQGPEGQPPGPGTLVALACFSGFVGAAVGNPADVLNVRMQNDQTLAPEKRRNYKHALDGLVRMTREEGVKSLFRGLTANCARGVLMTASQLASYDTFKHALLNTGFYQEGLVTHFTASLMAGFVATTVCSPFDVIKTRIMNTQKNRSFIEVLRYAVQHEGWGFAFRGFAPSFIRLGPHTIVTFMVLEQQKKIYQAVTTP</sequence>
<protein>
    <submittedName>
        <fullName evidence="10">Mitochondrial dicarboxylate carrier</fullName>
    </submittedName>
</protein>
<keyword evidence="3 9" id="KW-0813">Transport</keyword>
<name>R4X904_TAPDE</name>
<dbReference type="EMBL" id="CAHR02000004">
    <property type="protein sequence ID" value="CCG80632.1"/>
    <property type="molecule type" value="Genomic_DNA"/>
</dbReference>
<dbReference type="AlphaFoldDB" id="R4X904"/>
<comment type="subcellular location">
    <subcellularLocation>
        <location evidence="1">Membrane</location>
        <topology evidence="1">Multi-pass membrane protein</topology>
    </subcellularLocation>
</comment>
<evidence type="ECO:0000256" key="9">
    <source>
        <dbReference type="RuleBase" id="RU000488"/>
    </source>
</evidence>
<dbReference type="GO" id="GO:0016020">
    <property type="term" value="C:membrane"/>
    <property type="evidence" value="ECO:0007669"/>
    <property type="project" value="UniProtKB-SubCell"/>
</dbReference>
<dbReference type="PANTHER" id="PTHR45618">
    <property type="entry name" value="MITOCHONDRIAL DICARBOXYLATE CARRIER-RELATED"/>
    <property type="match status" value="1"/>
</dbReference>
<dbReference type="InterPro" id="IPR023395">
    <property type="entry name" value="MCP_dom_sf"/>
</dbReference>
<organism evidence="10 11">
    <name type="scientific">Taphrina deformans (strain PYCC 5710 / ATCC 11124 / CBS 356.35 / IMI 108563 / JCM 9778 / NBRC 8474)</name>
    <name type="common">Peach leaf curl fungus</name>
    <name type="synonym">Lalaria deformans</name>
    <dbReference type="NCBI Taxonomy" id="1097556"/>
    <lineage>
        <taxon>Eukaryota</taxon>
        <taxon>Fungi</taxon>
        <taxon>Dikarya</taxon>
        <taxon>Ascomycota</taxon>
        <taxon>Taphrinomycotina</taxon>
        <taxon>Taphrinomycetes</taxon>
        <taxon>Taphrinales</taxon>
        <taxon>Taphrinaceae</taxon>
        <taxon>Taphrina</taxon>
    </lineage>
</organism>
<dbReference type="STRING" id="1097556.R4X904"/>